<feature type="compositionally biased region" description="Polar residues" evidence="1">
    <location>
        <begin position="182"/>
        <end position="191"/>
    </location>
</feature>
<feature type="region of interest" description="Disordered" evidence="1">
    <location>
        <begin position="21"/>
        <end position="76"/>
    </location>
</feature>
<feature type="compositionally biased region" description="Basic and acidic residues" evidence="1">
    <location>
        <begin position="155"/>
        <end position="164"/>
    </location>
</feature>
<organism evidence="2">
    <name type="scientific">freshwater metagenome</name>
    <dbReference type="NCBI Taxonomy" id="449393"/>
    <lineage>
        <taxon>unclassified sequences</taxon>
        <taxon>metagenomes</taxon>
        <taxon>ecological metagenomes</taxon>
    </lineage>
</organism>
<gene>
    <name evidence="2" type="ORF">UFOPK2350_01562</name>
</gene>
<proteinExistence type="predicted"/>
<sequence length="216" mass="23168">MRVMPPAISKPMLDRRCVSVSQRKQNGRNARASTPCARNTPRQLRASTIGPPKARPRAGAAAETNAHMPRAFGRASSGNVSMMSATAVGAVAKPAVWLMVRKMMSEPAFHDSAVRIAAAPHTVRPIRKTRRCPLRSPSRPKVGSMTAPTSIGSESTHESVEVDASRLSPISGSAATRMTAGQPETKTPSIVATSTRRCFPLSTGRGYRQEVIRSKK</sequence>
<dbReference type="AlphaFoldDB" id="A0A6J6P1E4"/>
<reference evidence="2" key="1">
    <citation type="submission" date="2020-05" db="EMBL/GenBank/DDBJ databases">
        <authorList>
            <person name="Chiriac C."/>
            <person name="Salcher M."/>
            <person name="Ghai R."/>
            <person name="Kavagutti S V."/>
        </authorList>
    </citation>
    <scope>NUCLEOTIDE SEQUENCE</scope>
</reference>
<evidence type="ECO:0000256" key="1">
    <source>
        <dbReference type="SAM" id="MobiDB-lite"/>
    </source>
</evidence>
<evidence type="ECO:0000313" key="2">
    <source>
        <dbReference type="EMBL" id="CAB4690608.1"/>
    </source>
</evidence>
<accession>A0A6J6P1E4</accession>
<feature type="compositionally biased region" description="Polar residues" evidence="1">
    <location>
        <begin position="21"/>
        <end position="46"/>
    </location>
</feature>
<protein>
    <submittedName>
        <fullName evidence="2">Unannotated protein</fullName>
    </submittedName>
</protein>
<feature type="region of interest" description="Disordered" evidence="1">
    <location>
        <begin position="132"/>
        <end position="191"/>
    </location>
</feature>
<dbReference type="EMBL" id="CAEZXE010000171">
    <property type="protein sequence ID" value="CAB4690608.1"/>
    <property type="molecule type" value="Genomic_DNA"/>
</dbReference>
<name>A0A6J6P1E4_9ZZZZ</name>